<keyword evidence="2" id="KW-1185">Reference proteome</keyword>
<dbReference type="SUPFAM" id="SSF54427">
    <property type="entry name" value="NTF2-like"/>
    <property type="match status" value="1"/>
</dbReference>
<sequence length="82" mass="8922">MAFAAGAHVTDDGRDHHGRAAIREWLGRTSAEFEYTSTPIGGDDTTVTCRVEGNFPGSPVDLDYRFGLDESGRISRLEIGVH</sequence>
<dbReference type="EMBL" id="SZQA01000002">
    <property type="protein sequence ID" value="TKK91093.1"/>
    <property type="molecule type" value="Genomic_DNA"/>
</dbReference>
<dbReference type="Proteomes" id="UP000308705">
    <property type="component" value="Unassembled WGS sequence"/>
</dbReference>
<gene>
    <name evidence="1" type="ORF">FDA94_02905</name>
</gene>
<evidence type="ECO:0000313" key="2">
    <source>
        <dbReference type="Proteomes" id="UP000308705"/>
    </source>
</evidence>
<evidence type="ECO:0000313" key="1">
    <source>
        <dbReference type="EMBL" id="TKK91093.1"/>
    </source>
</evidence>
<accession>A0A4V5V056</accession>
<organism evidence="1 2">
    <name type="scientific">Herbidospora galbida</name>
    <dbReference type="NCBI Taxonomy" id="2575442"/>
    <lineage>
        <taxon>Bacteria</taxon>
        <taxon>Bacillati</taxon>
        <taxon>Actinomycetota</taxon>
        <taxon>Actinomycetes</taxon>
        <taxon>Streptosporangiales</taxon>
        <taxon>Streptosporangiaceae</taxon>
        <taxon>Herbidospora</taxon>
    </lineage>
</organism>
<comment type="caution">
    <text evidence="1">The sequence shown here is derived from an EMBL/GenBank/DDBJ whole genome shotgun (WGS) entry which is preliminary data.</text>
</comment>
<dbReference type="AlphaFoldDB" id="A0A4V5V056"/>
<reference evidence="1 2" key="1">
    <citation type="submission" date="2019-04" db="EMBL/GenBank/DDBJ databases">
        <title>Herbidospora sp. NEAU-GS14.nov., a novel actinomycete isolated from soil.</title>
        <authorList>
            <person name="Han L."/>
        </authorList>
    </citation>
    <scope>NUCLEOTIDE SEQUENCE [LARGE SCALE GENOMIC DNA]</scope>
    <source>
        <strain evidence="1 2">NEAU-GS14</strain>
    </source>
</reference>
<proteinExistence type="predicted"/>
<dbReference type="OrthoDB" id="8684708at2"/>
<protein>
    <submittedName>
        <fullName evidence="1">Nuclear transport factor 2 family protein</fullName>
    </submittedName>
</protein>
<name>A0A4V5V056_9ACTN</name>
<dbReference type="Gene3D" id="3.10.450.50">
    <property type="match status" value="1"/>
</dbReference>
<dbReference type="InterPro" id="IPR032710">
    <property type="entry name" value="NTF2-like_dom_sf"/>
</dbReference>